<protein>
    <submittedName>
        <fullName evidence="14">Glutamate receptor ionotropic, delta-1</fullName>
    </submittedName>
</protein>
<keyword evidence="8 14" id="KW-0675">Receptor</keyword>
<gene>
    <name evidence="14" type="primary">GRID1_9</name>
    <name evidence="14" type="ORF">FJT64_026190</name>
</gene>
<evidence type="ECO:0000313" key="15">
    <source>
        <dbReference type="Proteomes" id="UP000440578"/>
    </source>
</evidence>
<dbReference type="InterPro" id="IPR052192">
    <property type="entry name" value="Insect_Ionotropic_Sensory_Rcpt"/>
</dbReference>
<organism evidence="14 15">
    <name type="scientific">Amphibalanus amphitrite</name>
    <name type="common">Striped barnacle</name>
    <name type="synonym">Balanus amphitrite</name>
    <dbReference type="NCBI Taxonomy" id="1232801"/>
    <lineage>
        <taxon>Eukaryota</taxon>
        <taxon>Metazoa</taxon>
        <taxon>Ecdysozoa</taxon>
        <taxon>Arthropoda</taxon>
        <taxon>Crustacea</taxon>
        <taxon>Multicrustacea</taxon>
        <taxon>Cirripedia</taxon>
        <taxon>Thoracica</taxon>
        <taxon>Thoracicalcarea</taxon>
        <taxon>Balanomorpha</taxon>
        <taxon>Balanoidea</taxon>
        <taxon>Balanidae</taxon>
        <taxon>Amphibalaninae</taxon>
        <taxon>Amphibalanus</taxon>
    </lineage>
</organism>
<keyword evidence="15" id="KW-1185">Reference proteome</keyword>
<evidence type="ECO:0000256" key="5">
    <source>
        <dbReference type="ARBA" id="ARBA00022989"/>
    </source>
</evidence>
<keyword evidence="2" id="KW-0813">Transport</keyword>
<comment type="caution">
    <text evidence="14">The sequence shown here is derived from an EMBL/GenBank/DDBJ whole genome shotgun (WGS) entry which is preliminary data.</text>
</comment>
<evidence type="ECO:0000256" key="8">
    <source>
        <dbReference type="ARBA" id="ARBA00023170"/>
    </source>
</evidence>
<evidence type="ECO:0000256" key="7">
    <source>
        <dbReference type="ARBA" id="ARBA00023136"/>
    </source>
</evidence>
<name>A0A6A4W5B5_AMPAM</name>
<keyword evidence="4 12" id="KW-0812">Transmembrane</keyword>
<reference evidence="14 15" key="1">
    <citation type="submission" date="2019-07" db="EMBL/GenBank/DDBJ databases">
        <title>Draft genome assembly of a fouling barnacle, Amphibalanus amphitrite (Darwin, 1854): The first reference genome for Thecostraca.</title>
        <authorList>
            <person name="Kim W."/>
        </authorList>
    </citation>
    <scope>NUCLEOTIDE SEQUENCE [LARGE SCALE GENOMIC DNA]</scope>
    <source>
        <strain evidence="14">SNU_AA5</strain>
        <tissue evidence="14">Soma without cirri and trophi</tissue>
    </source>
</reference>
<evidence type="ECO:0000313" key="14">
    <source>
        <dbReference type="EMBL" id="KAF0301555.1"/>
    </source>
</evidence>
<evidence type="ECO:0000256" key="1">
    <source>
        <dbReference type="ARBA" id="ARBA00004651"/>
    </source>
</evidence>
<keyword evidence="9" id="KW-0325">Glycoprotein</keyword>
<feature type="transmembrane region" description="Helical" evidence="12">
    <location>
        <begin position="293"/>
        <end position="312"/>
    </location>
</feature>
<dbReference type="Pfam" id="PF10613">
    <property type="entry name" value="Lig_chan-Glu_bd"/>
    <property type="match status" value="1"/>
</dbReference>
<keyword evidence="5 12" id="KW-1133">Transmembrane helix</keyword>
<proteinExistence type="predicted"/>
<keyword evidence="11" id="KW-0407">Ion channel</keyword>
<keyword evidence="3" id="KW-1003">Cell membrane</keyword>
<evidence type="ECO:0000256" key="12">
    <source>
        <dbReference type="SAM" id="Phobius"/>
    </source>
</evidence>
<feature type="domain" description="Ionotropic glutamate receptor L-glutamate and glycine-binding" evidence="13">
    <location>
        <begin position="201"/>
        <end position="276"/>
    </location>
</feature>
<evidence type="ECO:0000256" key="10">
    <source>
        <dbReference type="ARBA" id="ARBA00023286"/>
    </source>
</evidence>
<keyword evidence="10" id="KW-1071">Ligand-gated ion channel</keyword>
<evidence type="ECO:0000256" key="3">
    <source>
        <dbReference type="ARBA" id="ARBA00022475"/>
    </source>
</evidence>
<dbReference type="EMBL" id="VIIS01001152">
    <property type="protein sequence ID" value="KAF0301555.1"/>
    <property type="molecule type" value="Genomic_DNA"/>
</dbReference>
<comment type="subcellular location">
    <subcellularLocation>
        <location evidence="1">Cell membrane</location>
        <topology evidence="1">Multi-pass membrane protein</topology>
    </subcellularLocation>
</comment>
<dbReference type="PANTHER" id="PTHR42643:SF24">
    <property type="entry name" value="IONOTROPIC RECEPTOR 60A"/>
    <property type="match status" value="1"/>
</dbReference>
<accession>A0A6A4W5B5</accession>
<feature type="transmembrane region" description="Helical" evidence="12">
    <location>
        <begin position="354"/>
        <end position="374"/>
    </location>
</feature>
<dbReference type="GO" id="GO:0015276">
    <property type="term" value="F:ligand-gated monoatomic ion channel activity"/>
    <property type="evidence" value="ECO:0007669"/>
    <property type="project" value="InterPro"/>
</dbReference>
<evidence type="ECO:0000256" key="4">
    <source>
        <dbReference type="ARBA" id="ARBA00022692"/>
    </source>
</evidence>
<dbReference type="Gene3D" id="3.40.190.10">
    <property type="entry name" value="Periplasmic binding protein-like II"/>
    <property type="match status" value="1"/>
</dbReference>
<dbReference type="AlphaFoldDB" id="A0A6A4W5B5"/>
<evidence type="ECO:0000259" key="13">
    <source>
        <dbReference type="Pfam" id="PF10613"/>
    </source>
</evidence>
<keyword evidence="6" id="KW-0406">Ion transport</keyword>
<evidence type="ECO:0000256" key="2">
    <source>
        <dbReference type="ARBA" id="ARBA00022448"/>
    </source>
</evidence>
<evidence type="ECO:0000256" key="6">
    <source>
        <dbReference type="ARBA" id="ARBA00023065"/>
    </source>
</evidence>
<dbReference type="InterPro" id="IPR019594">
    <property type="entry name" value="Glu/Gly-bd"/>
</dbReference>
<keyword evidence="7 12" id="KW-0472">Membrane</keyword>
<evidence type="ECO:0000256" key="11">
    <source>
        <dbReference type="ARBA" id="ARBA00023303"/>
    </source>
</evidence>
<dbReference type="PANTHER" id="PTHR42643">
    <property type="entry name" value="IONOTROPIC RECEPTOR 20A-RELATED"/>
    <property type="match status" value="1"/>
</dbReference>
<dbReference type="SUPFAM" id="SSF53850">
    <property type="entry name" value="Periplasmic binding protein-like II"/>
    <property type="match status" value="1"/>
</dbReference>
<evidence type="ECO:0000256" key="9">
    <source>
        <dbReference type="ARBA" id="ARBA00023180"/>
    </source>
</evidence>
<sequence length="426" mass="47560">MTPVVRLLRRLAKLSSSELLVLSCGAADALDAELRQLDWPSGLQLVTCFPCDAEAVRFLFDRRRGLRLLFLQDARCLPRVRDHLHSHWAAGETVVIPADSCQQTLRFPLFGKVMYPSCVERGDNGTRFVTQRRHDGALVRQRVYSVAGEPYLNNASALLTRADLGGRTVTFLFENYNPFFECLQQNGRVCVSALDTPPKLLIDNLASRLNFRPLYLRGPDGSWGHEEDGVWKGMVGEVARGEADFAIGGLFVTAKRRTVVDFAQEFALVYVNIITRPVQLGVSSDLTRMLSPLVWVLIVASLLLTAVSVLFAKRLLGGRRSWLAQLGSELEDAYRVLTAQDINWSRVMLGRMSFAVGLIVGTWLVSSIVTRTAYTSKLISILTRPPDSWAPETFQVSTVKYLLILSVRITHVFMAIFHEFGVSLGK</sequence>
<dbReference type="OrthoDB" id="6370115at2759"/>
<dbReference type="GO" id="GO:0005886">
    <property type="term" value="C:plasma membrane"/>
    <property type="evidence" value="ECO:0007669"/>
    <property type="project" value="UniProtKB-SubCell"/>
</dbReference>
<dbReference type="Proteomes" id="UP000440578">
    <property type="component" value="Unassembled WGS sequence"/>
</dbReference>